<accession>A0A6C0B327</accession>
<proteinExistence type="predicted"/>
<evidence type="ECO:0008006" key="2">
    <source>
        <dbReference type="Google" id="ProtNLM"/>
    </source>
</evidence>
<dbReference type="EMBL" id="MN739055">
    <property type="protein sequence ID" value="QHS86456.1"/>
    <property type="molecule type" value="Genomic_DNA"/>
</dbReference>
<sequence length="497" mass="57622">MSINANEYEIVIKNKRIWEFYNQNKNINIETANVMLIDFMENIFNEISSDVTENINSQLLSYMKESKLQIDYLKQNMNTIGENISKINSEMKNNMMLQFMDLKKDYIEDVRQVIHNSTLTTSEKITALMDKNNTHLVDKTTLILNDIIPKNQQQLTSQMQANLKQLYTQINEDTNKLAKNMNSDKSINDFLGNFEAKYSNMMQTIQQPLYSFFTASENRITQNIDVLKETATNSLQSQSKLQEELNEFLSKYNVSSNKGKYGEHNLCNILNTLYPSAEVRDTTGIKSSGDFIMERPDKTPILFENKDYKQNINKEEIAKFIVDVDNQNTHGVFLSQYSGISFKQNFQIDIHKGKILIYVQNCEYSADKIRLAVDIIDSLSVKIEELSQDEDTNAISKEVLDNINDEYQKYIAQKENLTVLFRDFQKKMLAQIDDIKFPELERYLSQKYAYVKNACYVCDLCNNFNASNKQSLSAHKRGCVKKNKVSVPIQNTITTKR</sequence>
<reference evidence="1" key="1">
    <citation type="journal article" date="2020" name="Nature">
        <title>Giant virus diversity and host interactions through global metagenomics.</title>
        <authorList>
            <person name="Schulz F."/>
            <person name="Roux S."/>
            <person name="Paez-Espino D."/>
            <person name="Jungbluth S."/>
            <person name="Walsh D.A."/>
            <person name="Denef V.J."/>
            <person name="McMahon K.D."/>
            <person name="Konstantinidis K.T."/>
            <person name="Eloe-Fadrosh E.A."/>
            <person name="Kyrpides N.C."/>
            <person name="Woyke T."/>
        </authorList>
    </citation>
    <scope>NUCLEOTIDE SEQUENCE</scope>
    <source>
        <strain evidence="1">GVMAG-M-3300009187-29</strain>
    </source>
</reference>
<protein>
    <recommendedName>
        <fullName evidence="2">Restriction endonuclease type IV Mrr domain-containing protein</fullName>
    </recommendedName>
</protein>
<evidence type="ECO:0000313" key="1">
    <source>
        <dbReference type="EMBL" id="QHS86456.1"/>
    </source>
</evidence>
<name>A0A6C0B327_9ZZZZ</name>
<dbReference type="AlphaFoldDB" id="A0A6C0B327"/>
<organism evidence="1">
    <name type="scientific">viral metagenome</name>
    <dbReference type="NCBI Taxonomy" id="1070528"/>
    <lineage>
        <taxon>unclassified sequences</taxon>
        <taxon>metagenomes</taxon>
        <taxon>organismal metagenomes</taxon>
    </lineage>
</organism>